<dbReference type="PANTHER" id="PTHR42802">
    <property type="entry name" value="MONOOXYGENASE"/>
    <property type="match status" value="1"/>
</dbReference>
<keyword evidence="6" id="KW-0521">NADP</keyword>
<dbReference type="RefSeq" id="WP_048726420.1">
    <property type="nucleotide sequence ID" value="NZ_LFMW01000011.1"/>
</dbReference>
<dbReference type="GO" id="GO:0016491">
    <property type="term" value="F:oxidoreductase activity"/>
    <property type="evidence" value="ECO:0007669"/>
    <property type="project" value="UniProtKB-KW"/>
</dbReference>
<sequence>MNVLSAVAVVDMAGIGIGPANLSLAALAKPHPGISAAFFERSSEFQWHAGMMVPEAMLQVHYLKDLVGLVAPSNPLSFLAYLSQKKQLLNVINAKFDQVLRREFNQYYRLRWSGLWIKALSIHSH</sequence>
<evidence type="ECO:0000256" key="4">
    <source>
        <dbReference type="ARBA" id="ARBA00022630"/>
    </source>
</evidence>
<dbReference type="Proteomes" id="UP000037551">
    <property type="component" value="Unassembled WGS sequence"/>
</dbReference>
<evidence type="ECO:0000313" key="9">
    <source>
        <dbReference type="Proteomes" id="UP000037551"/>
    </source>
</evidence>
<dbReference type="InterPro" id="IPR025700">
    <property type="entry name" value="Lys/Orn_oxygenase"/>
</dbReference>
<evidence type="ECO:0000256" key="5">
    <source>
        <dbReference type="ARBA" id="ARBA00022827"/>
    </source>
</evidence>
<proteinExistence type="inferred from homology"/>
<dbReference type="PATRIC" id="fig|1674920.3.peg.1283"/>
<evidence type="ECO:0000313" key="8">
    <source>
        <dbReference type="EMBL" id="KMT54482.1"/>
    </source>
</evidence>
<dbReference type="EMBL" id="LFMW01000011">
    <property type="protein sequence ID" value="KMT54482.1"/>
    <property type="molecule type" value="Genomic_DNA"/>
</dbReference>
<protein>
    <recommendedName>
        <fullName evidence="10">L-lysine 6-monooxygenase</fullName>
    </recommendedName>
</protein>
<evidence type="ECO:0000256" key="3">
    <source>
        <dbReference type="ARBA" id="ARBA00007588"/>
    </source>
</evidence>
<dbReference type="PANTHER" id="PTHR42802:SF1">
    <property type="entry name" value="L-ORNITHINE N(5)-MONOOXYGENASE"/>
    <property type="match status" value="1"/>
</dbReference>
<reference evidence="8 9" key="1">
    <citation type="submission" date="2015-06" db="EMBL/GenBank/DDBJ databases">
        <title>Draft genome sequence of an Antarctic Pseudomonas sp. strain KG01 with full potential for biotechnological applications.</title>
        <authorList>
            <person name="Pavlov M.S."/>
            <person name="Lira F."/>
            <person name="Martinez J.L."/>
            <person name="Marshall S.H."/>
        </authorList>
    </citation>
    <scope>NUCLEOTIDE SEQUENCE [LARGE SCALE GENOMIC DNA]</scope>
    <source>
        <strain evidence="8 9">KG01</strain>
    </source>
</reference>
<evidence type="ECO:0000256" key="6">
    <source>
        <dbReference type="ARBA" id="ARBA00022857"/>
    </source>
</evidence>
<dbReference type="STRING" id="1674920.ACR52_16765"/>
<gene>
    <name evidence="8" type="ORF">ACR52_16765</name>
</gene>
<comment type="cofactor">
    <cofactor evidence="1">
        <name>FAD</name>
        <dbReference type="ChEBI" id="CHEBI:57692"/>
    </cofactor>
</comment>
<comment type="caution">
    <text evidence="8">The sequence shown here is derived from an EMBL/GenBank/DDBJ whole genome shotgun (WGS) entry which is preliminary data.</text>
</comment>
<keyword evidence="9" id="KW-1185">Reference proteome</keyword>
<accession>A0A0J8FW25</accession>
<dbReference type="Pfam" id="PF13434">
    <property type="entry name" value="Lys_Orn_oxgnase"/>
    <property type="match status" value="1"/>
</dbReference>
<evidence type="ECO:0000256" key="1">
    <source>
        <dbReference type="ARBA" id="ARBA00001974"/>
    </source>
</evidence>
<keyword evidence="7" id="KW-0560">Oxidoreductase</keyword>
<dbReference type="AlphaFoldDB" id="A0A0J8FW25"/>
<evidence type="ECO:0000256" key="7">
    <source>
        <dbReference type="ARBA" id="ARBA00023002"/>
    </source>
</evidence>
<organism evidence="8 9">
    <name type="scientific">Pseudomonas fildesensis</name>
    <dbReference type="NCBI Taxonomy" id="1674920"/>
    <lineage>
        <taxon>Bacteria</taxon>
        <taxon>Pseudomonadati</taxon>
        <taxon>Pseudomonadota</taxon>
        <taxon>Gammaproteobacteria</taxon>
        <taxon>Pseudomonadales</taxon>
        <taxon>Pseudomonadaceae</taxon>
        <taxon>Pseudomonas</taxon>
    </lineage>
</organism>
<evidence type="ECO:0008006" key="10">
    <source>
        <dbReference type="Google" id="ProtNLM"/>
    </source>
</evidence>
<comment type="pathway">
    <text evidence="2">Siderophore biosynthesis.</text>
</comment>
<keyword evidence="5" id="KW-0274">FAD</keyword>
<name>A0A0J8FW25_9PSED</name>
<dbReference type="Gene3D" id="3.50.50.60">
    <property type="entry name" value="FAD/NAD(P)-binding domain"/>
    <property type="match status" value="1"/>
</dbReference>
<evidence type="ECO:0000256" key="2">
    <source>
        <dbReference type="ARBA" id="ARBA00004924"/>
    </source>
</evidence>
<dbReference type="InterPro" id="IPR036188">
    <property type="entry name" value="FAD/NAD-bd_sf"/>
</dbReference>
<keyword evidence="4" id="KW-0285">Flavoprotein</keyword>
<comment type="similarity">
    <text evidence="3">Belongs to the lysine N(6)-hydroxylase/L-ornithine N(5)-oxygenase family.</text>
</comment>